<dbReference type="WBParaSite" id="Gr19_v10_g7976.t2">
    <property type="protein sequence ID" value="Gr19_v10_g7976.t2"/>
    <property type="gene ID" value="Gr19_v10_g7976"/>
</dbReference>
<name>A0A914I8V2_GLORO</name>
<evidence type="ECO:0000313" key="3">
    <source>
        <dbReference type="WBParaSite" id="Gr19_v10_g7976.t2"/>
    </source>
</evidence>
<dbReference type="PROSITE" id="PS50097">
    <property type="entry name" value="BTB"/>
    <property type="match status" value="1"/>
</dbReference>
<dbReference type="Pfam" id="PF00651">
    <property type="entry name" value="BTB"/>
    <property type="match status" value="1"/>
</dbReference>
<keyword evidence="2" id="KW-1185">Reference proteome</keyword>
<accession>A0A914I8V2</accession>
<sequence>MLVDEKSITDIAIQKFIEITAFAKIEFTFDNQTHHLLIKHVAPHSSAAEETGPLAQIVVWKWVAGTQAIQEDLILDKGGSISFECIASSVIIRILKKRPVIENPCLPLSSPGDDFTVHIGIRQVTLSASWLMTVSPMFERMLTTKMKESVERKVTLDDIVPGFTMEQFELFLGYICRNNWRERLPDPTTVVGLVPVADYFQIGWLKERCDAHLVNAVEIPLADRLLLAERFNLSKLQTFFLQSVSVVDLKKIVKPTLPRLSPPTFLTDLTDRLCDEE</sequence>
<protein>
    <submittedName>
        <fullName evidence="3">BTB domain-containing protein</fullName>
    </submittedName>
</protein>
<dbReference type="InterPro" id="IPR000210">
    <property type="entry name" value="BTB/POZ_dom"/>
</dbReference>
<dbReference type="Proteomes" id="UP000887572">
    <property type="component" value="Unplaced"/>
</dbReference>
<evidence type="ECO:0000313" key="2">
    <source>
        <dbReference type="Proteomes" id="UP000887572"/>
    </source>
</evidence>
<dbReference type="PANTHER" id="PTHR22744">
    <property type="entry name" value="HELIX LOOP HELIX PROTEIN 21-RELATED"/>
    <property type="match status" value="1"/>
</dbReference>
<dbReference type="AlphaFoldDB" id="A0A914I8V2"/>
<reference evidence="3" key="1">
    <citation type="submission" date="2022-11" db="UniProtKB">
        <authorList>
            <consortium name="WormBaseParasite"/>
        </authorList>
    </citation>
    <scope>IDENTIFICATION</scope>
</reference>
<evidence type="ECO:0000259" key="1">
    <source>
        <dbReference type="PROSITE" id="PS50097"/>
    </source>
</evidence>
<dbReference type="Gene3D" id="3.30.710.10">
    <property type="entry name" value="Potassium Channel Kv1.1, Chain A"/>
    <property type="match status" value="1"/>
</dbReference>
<dbReference type="PANTHER" id="PTHR22744:SF14">
    <property type="entry name" value="BTB DOMAIN-CONTAINING PROTEIN-RELATED"/>
    <property type="match status" value="1"/>
</dbReference>
<dbReference type="SUPFAM" id="SSF54695">
    <property type="entry name" value="POZ domain"/>
    <property type="match status" value="1"/>
</dbReference>
<organism evidence="2 3">
    <name type="scientific">Globodera rostochiensis</name>
    <name type="common">Golden nematode worm</name>
    <name type="synonym">Heterodera rostochiensis</name>
    <dbReference type="NCBI Taxonomy" id="31243"/>
    <lineage>
        <taxon>Eukaryota</taxon>
        <taxon>Metazoa</taxon>
        <taxon>Ecdysozoa</taxon>
        <taxon>Nematoda</taxon>
        <taxon>Chromadorea</taxon>
        <taxon>Rhabditida</taxon>
        <taxon>Tylenchina</taxon>
        <taxon>Tylenchomorpha</taxon>
        <taxon>Tylenchoidea</taxon>
        <taxon>Heteroderidae</taxon>
        <taxon>Heteroderinae</taxon>
        <taxon>Globodera</taxon>
    </lineage>
</organism>
<proteinExistence type="predicted"/>
<dbReference type="InterPro" id="IPR011333">
    <property type="entry name" value="SKP1/BTB/POZ_sf"/>
</dbReference>
<feature type="domain" description="BTB" evidence="1">
    <location>
        <begin position="113"/>
        <end position="175"/>
    </location>
</feature>